<proteinExistence type="predicted"/>
<sequence length="189" mass="21952">MVPNIVLTNKQLKRLAEMQKMGGMIAAERLRKKRLALTKQLFSQGAKEIRRLSPREAFLIGIALYWAEGYRKGNDEFGFTNSDPKMIKFIVNWLQNSCAVSADRIRLRICINNVHKNRLKLIQKFWFDITKMPANQFSRPTLINIKNKKAYKNHNEYFGTLRIKISKGTNFRRKLLGWIEGIAKNSPPG</sequence>
<dbReference type="Proteomes" id="UP000178046">
    <property type="component" value="Unassembled WGS sequence"/>
</dbReference>
<dbReference type="EMBL" id="MFIA01000033">
    <property type="protein sequence ID" value="OGF82017.1"/>
    <property type="molecule type" value="Genomic_DNA"/>
</dbReference>
<reference evidence="1 2" key="1">
    <citation type="journal article" date="2016" name="Nat. Commun.">
        <title>Thousands of microbial genomes shed light on interconnected biogeochemical processes in an aquifer system.</title>
        <authorList>
            <person name="Anantharaman K."/>
            <person name="Brown C.T."/>
            <person name="Hug L.A."/>
            <person name="Sharon I."/>
            <person name="Castelle C.J."/>
            <person name="Probst A.J."/>
            <person name="Thomas B.C."/>
            <person name="Singh A."/>
            <person name="Wilkins M.J."/>
            <person name="Karaoz U."/>
            <person name="Brodie E.L."/>
            <person name="Williams K.H."/>
            <person name="Hubbard S.S."/>
            <person name="Banfield J.F."/>
        </authorList>
    </citation>
    <scope>NUCLEOTIDE SEQUENCE [LARGE SCALE GENOMIC DNA]</scope>
</reference>
<protein>
    <recommendedName>
        <fullName evidence="3">Homing endonuclease LAGLIDADG domain-containing protein</fullName>
    </recommendedName>
</protein>
<evidence type="ECO:0000313" key="1">
    <source>
        <dbReference type="EMBL" id="OGF82017.1"/>
    </source>
</evidence>
<evidence type="ECO:0000313" key="2">
    <source>
        <dbReference type="Proteomes" id="UP000178046"/>
    </source>
</evidence>
<name>A0A1F5X289_9BACT</name>
<evidence type="ECO:0008006" key="3">
    <source>
        <dbReference type="Google" id="ProtNLM"/>
    </source>
</evidence>
<gene>
    <name evidence="1" type="ORF">A2924_00235</name>
</gene>
<dbReference type="AlphaFoldDB" id="A0A1F5X289"/>
<organism evidence="1 2">
    <name type="scientific">Candidatus Giovannonibacteria bacterium RIFCSPLOWO2_01_FULL_44_16</name>
    <dbReference type="NCBI Taxonomy" id="1798348"/>
    <lineage>
        <taxon>Bacteria</taxon>
        <taxon>Candidatus Giovannoniibacteriota</taxon>
    </lineage>
</organism>
<comment type="caution">
    <text evidence="1">The sequence shown here is derived from an EMBL/GenBank/DDBJ whole genome shotgun (WGS) entry which is preliminary data.</text>
</comment>
<accession>A0A1F5X289</accession>